<feature type="domain" description="Protein kinase" evidence="13">
    <location>
        <begin position="8"/>
        <end position="270"/>
    </location>
</feature>
<proteinExistence type="inferred from homology"/>
<comment type="caution">
    <text evidence="14">The sequence shown here is derived from an EMBL/GenBank/DDBJ whole genome shotgun (WGS) entry which is preliminary data.</text>
</comment>
<feature type="compositionally biased region" description="Low complexity" evidence="12">
    <location>
        <begin position="388"/>
        <end position="403"/>
    </location>
</feature>
<evidence type="ECO:0000256" key="6">
    <source>
        <dbReference type="ARBA" id="ARBA00022741"/>
    </source>
</evidence>
<dbReference type="PROSITE" id="PS00108">
    <property type="entry name" value="PROTEIN_KINASE_ST"/>
    <property type="match status" value="1"/>
</dbReference>
<dbReference type="FunFam" id="3.30.200.20:FF:000151">
    <property type="entry name" value="G2-specific protein kinase nimA"/>
    <property type="match status" value="1"/>
</dbReference>
<dbReference type="GO" id="GO:0051301">
    <property type="term" value="P:cell division"/>
    <property type="evidence" value="ECO:0007669"/>
    <property type="project" value="UniProtKB-KW"/>
</dbReference>
<evidence type="ECO:0000259" key="13">
    <source>
        <dbReference type="PROSITE" id="PS50011"/>
    </source>
</evidence>
<evidence type="ECO:0000313" key="15">
    <source>
        <dbReference type="Proteomes" id="UP001374579"/>
    </source>
</evidence>
<feature type="region of interest" description="Disordered" evidence="12">
    <location>
        <begin position="387"/>
        <end position="418"/>
    </location>
</feature>
<evidence type="ECO:0000256" key="3">
    <source>
        <dbReference type="ARBA" id="ARBA00022527"/>
    </source>
</evidence>
<sequence>MASSLDDFQVVSTIGTGSYGTCKKIRRKKDGKIMVWKEMDYGAMSEAEKQLLVSEVNLLRELKHRHIVRYYDRIIDRSRAVIYILMEYCQGGDLATVIARCRKDGTKVDEDFAWRILIQITLALKECHRRKNGKSILHRDLKPANIFLDRQQNVKLGDFGLARVLHHETSFAQTYVGTPYYMSPELVNNMSYNDKSDVWALGCLLYELCALHPPFIANNQTELNRKIRIGDYPRIPAKYCSELDRIVRRMLKVEVTTRPSINDILRDPIVARRYQQVESSSEQHTHSSDSYDGASGGSAGKANNNNNNKRISAEGGARVGQLEEEYKKKLRQLDLKEKELESRERSVSMREKLADEKLKRAMEMLDHYRRRSESAPGDLRRYSDLVSPRDALPTPDLDLLDSPHSCLSKGPKASESPKKRVSFDFYGKENLRQKTKLSDYRADGLTTKYDIYAQHLTKQPDLKDHLLLAKEKPLDLHRIGLDTKYNARNLLFFR</sequence>
<evidence type="ECO:0000313" key="14">
    <source>
        <dbReference type="EMBL" id="KAK7103381.1"/>
    </source>
</evidence>
<evidence type="ECO:0000256" key="12">
    <source>
        <dbReference type="SAM" id="MobiDB-lite"/>
    </source>
</evidence>
<evidence type="ECO:0000256" key="7">
    <source>
        <dbReference type="ARBA" id="ARBA00022777"/>
    </source>
</evidence>
<evidence type="ECO:0000256" key="10">
    <source>
        <dbReference type="ARBA" id="ARBA00047899"/>
    </source>
</evidence>
<comment type="similarity">
    <text evidence="1">Belongs to the protein kinase superfamily. NEK Ser/Thr protein kinase family. NIMA subfamily.</text>
</comment>
<evidence type="ECO:0000256" key="8">
    <source>
        <dbReference type="ARBA" id="ARBA00022840"/>
    </source>
</evidence>
<evidence type="ECO:0000256" key="9">
    <source>
        <dbReference type="ARBA" id="ARBA00023306"/>
    </source>
</evidence>
<dbReference type="AlphaFoldDB" id="A0AAN9GCL1"/>
<dbReference type="SMART" id="SM00220">
    <property type="entry name" value="S_TKc"/>
    <property type="match status" value="1"/>
</dbReference>
<keyword evidence="5" id="KW-0808">Transferase</keyword>
<comment type="catalytic activity">
    <reaction evidence="10">
        <text>L-threonyl-[protein] + ATP = O-phospho-L-threonyl-[protein] + ADP + H(+)</text>
        <dbReference type="Rhea" id="RHEA:46608"/>
        <dbReference type="Rhea" id="RHEA-COMP:11060"/>
        <dbReference type="Rhea" id="RHEA-COMP:11605"/>
        <dbReference type="ChEBI" id="CHEBI:15378"/>
        <dbReference type="ChEBI" id="CHEBI:30013"/>
        <dbReference type="ChEBI" id="CHEBI:30616"/>
        <dbReference type="ChEBI" id="CHEBI:61977"/>
        <dbReference type="ChEBI" id="CHEBI:456216"/>
        <dbReference type="EC" id="2.7.11.1"/>
    </reaction>
</comment>
<dbReference type="SUPFAM" id="SSF56112">
    <property type="entry name" value="Protein kinase-like (PK-like)"/>
    <property type="match status" value="1"/>
</dbReference>
<dbReference type="CDD" id="cd08217">
    <property type="entry name" value="STKc_Nek2"/>
    <property type="match status" value="1"/>
</dbReference>
<dbReference type="Gene3D" id="1.10.510.10">
    <property type="entry name" value="Transferase(Phosphotransferase) domain 1"/>
    <property type="match status" value="1"/>
</dbReference>
<evidence type="ECO:0000256" key="2">
    <source>
        <dbReference type="ARBA" id="ARBA00012513"/>
    </source>
</evidence>
<dbReference type="InterPro" id="IPR051131">
    <property type="entry name" value="NEK_Ser/Thr_kinase_NIMA"/>
</dbReference>
<comment type="catalytic activity">
    <reaction evidence="11">
        <text>L-seryl-[protein] + ATP = O-phospho-L-seryl-[protein] + ADP + H(+)</text>
        <dbReference type="Rhea" id="RHEA:17989"/>
        <dbReference type="Rhea" id="RHEA-COMP:9863"/>
        <dbReference type="Rhea" id="RHEA-COMP:11604"/>
        <dbReference type="ChEBI" id="CHEBI:15378"/>
        <dbReference type="ChEBI" id="CHEBI:29999"/>
        <dbReference type="ChEBI" id="CHEBI:30616"/>
        <dbReference type="ChEBI" id="CHEBI:83421"/>
        <dbReference type="ChEBI" id="CHEBI:456216"/>
        <dbReference type="EC" id="2.7.11.1"/>
    </reaction>
</comment>
<keyword evidence="3" id="KW-0723">Serine/threonine-protein kinase</keyword>
<organism evidence="14 15">
    <name type="scientific">Littorina saxatilis</name>
    <dbReference type="NCBI Taxonomy" id="31220"/>
    <lineage>
        <taxon>Eukaryota</taxon>
        <taxon>Metazoa</taxon>
        <taxon>Spiralia</taxon>
        <taxon>Lophotrochozoa</taxon>
        <taxon>Mollusca</taxon>
        <taxon>Gastropoda</taxon>
        <taxon>Caenogastropoda</taxon>
        <taxon>Littorinimorpha</taxon>
        <taxon>Littorinoidea</taxon>
        <taxon>Littorinidae</taxon>
        <taxon>Littorina</taxon>
    </lineage>
</organism>
<dbReference type="PANTHER" id="PTHR44899:SF10">
    <property type="entry name" value="NIMA-RELATED KINASE 2"/>
    <property type="match status" value="1"/>
</dbReference>
<dbReference type="GO" id="GO:0007059">
    <property type="term" value="P:chromosome segregation"/>
    <property type="evidence" value="ECO:0007669"/>
    <property type="project" value="UniProtKB-ARBA"/>
</dbReference>
<dbReference type="GO" id="GO:0000278">
    <property type="term" value="P:mitotic cell cycle"/>
    <property type="evidence" value="ECO:0007669"/>
    <property type="project" value="UniProtKB-ARBA"/>
</dbReference>
<feature type="region of interest" description="Disordered" evidence="12">
    <location>
        <begin position="275"/>
        <end position="318"/>
    </location>
</feature>
<keyword evidence="8" id="KW-0067">ATP-binding</keyword>
<evidence type="ECO:0000256" key="5">
    <source>
        <dbReference type="ARBA" id="ARBA00022679"/>
    </source>
</evidence>
<protein>
    <recommendedName>
        <fullName evidence="2">non-specific serine/threonine protein kinase</fullName>
        <ecNumber evidence="2">2.7.11.1</ecNumber>
    </recommendedName>
</protein>
<dbReference type="Gene3D" id="3.30.200.20">
    <property type="entry name" value="Phosphorylase Kinase, domain 1"/>
    <property type="match status" value="2"/>
</dbReference>
<evidence type="ECO:0000256" key="11">
    <source>
        <dbReference type="ARBA" id="ARBA00048679"/>
    </source>
</evidence>
<keyword evidence="15" id="KW-1185">Reference proteome</keyword>
<accession>A0AAN9GCL1</accession>
<gene>
    <name evidence="14" type="ORF">V1264_018290</name>
</gene>
<keyword evidence="4" id="KW-0132">Cell division</keyword>
<dbReference type="GO" id="GO:0005634">
    <property type="term" value="C:nucleus"/>
    <property type="evidence" value="ECO:0007669"/>
    <property type="project" value="UniProtKB-ARBA"/>
</dbReference>
<keyword evidence="6" id="KW-0547">Nucleotide-binding</keyword>
<dbReference type="EC" id="2.7.11.1" evidence="2"/>
<feature type="compositionally biased region" description="Low complexity" evidence="12">
    <location>
        <begin position="300"/>
        <end position="309"/>
    </location>
</feature>
<dbReference type="InterPro" id="IPR000719">
    <property type="entry name" value="Prot_kinase_dom"/>
</dbReference>
<reference evidence="14 15" key="1">
    <citation type="submission" date="2024-02" db="EMBL/GenBank/DDBJ databases">
        <title>Chromosome-scale genome assembly of the rough periwinkle Littorina saxatilis.</title>
        <authorList>
            <person name="De Jode A."/>
            <person name="Faria R."/>
            <person name="Formenti G."/>
            <person name="Sims Y."/>
            <person name="Smith T.P."/>
            <person name="Tracey A."/>
            <person name="Wood J.M.D."/>
            <person name="Zagrodzka Z.B."/>
            <person name="Johannesson K."/>
            <person name="Butlin R.K."/>
            <person name="Leder E.H."/>
        </authorList>
    </citation>
    <scope>NUCLEOTIDE SEQUENCE [LARGE SCALE GENOMIC DNA]</scope>
    <source>
        <strain evidence="14">Snail1</strain>
        <tissue evidence="14">Muscle</tissue>
    </source>
</reference>
<evidence type="ECO:0000256" key="1">
    <source>
        <dbReference type="ARBA" id="ARBA00010886"/>
    </source>
</evidence>
<keyword evidence="9" id="KW-0131">Cell cycle</keyword>
<dbReference type="GO" id="GO:0004674">
    <property type="term" value="F:protein serine/threonine kinase activity"/>
    <property type="evidence" value="ECO:0007669"/>
    <property type="project" value="UniProtKB-KW"/>
</dbReference>
<dbReference type="InterPro" id="IPR011009">
    <property type="entry name" value="Kinase-like_dom_sf"/>
</dbReference>
<dbReference type="PROSITE" id="PS50011">
    <property type="entry name" value="PROTEIN_KINASE_DOM"/>
    <property type="match status" value="1"/>
</dbReference>
<keyword evidence="7" id="KW-0418">Kinase</keyword>
<dbReference type="InterPro" id="IPR008271">
    <property type="entry name" value="Ser/Thr_kinase_AS"/>
</dbReference>
<dbReference type="Pfam" id="PF00069">
    <property type="entry name" value="Pkinase"/>
    <property type="match status" value="1"/>
</dbReference>
<dbReference type="Proteomes" id="UP001374579">
    <property type="component" value="Unassembled WGS sequence"/>
</dbReference>
<evidence type="ECO:0000256" key="4">
    <source>
        <dbReference type="ARBA" id="ARBA00022618"/>
    </source>
</evidence>
<dbReference type="FunFam" id="1.10.510.10:FF:000356">
    <property type="entry name" value="Serine/threonine-protein kinase Nek2"/>
    <property type="match status" value="1"/>
</dbReference>
<dbReference type="EMBL" id="JBAMIC010000008">
    <property type="protein sequence ID" value="KAK7103381.1"/>
    <property type="molecule type" value="Genomic_DNA"/>
</dbReference>
<dbReference type="PANTHER" id="PTHR44899">
    <property type="entry name" value="CAMK FAMILY PROTEIN KINASE"/>
    <property type="match status" value="1"/>
</dbReference>
<dbReference type="GO" id="GO:0005524">
    <property type="term" value="F:ATP binding"/>
    <property type="evidence" value="ECO:0007669"/>
    <property type="project" value="UniProtKB-KW"/>
</dbReference>
<name>A0AAN9GCL1_9CAEN</name>